<evidence type="ECO:0000313" key="2">
    <source>
        <dbReference type="Proteomes" id="UP001058074"/>
    </source>
</evidence>
<accession>A0ACB5RFY3</accession>
<protein>
    <submittedName>
        <fullName evidence="1">Uncharacterized protein</fullName>
    </submittedName>
</protein>
<evidence type="ECO:0000313" key="1">
    <source>
        <dbReference type="EMBL" id="GKX68006.1"/>
    </source>
</evidence>
<sequence length="220" mass="26297">MVESKAWDWSKNEDDYWLVPSKEACYLAEAWKSKQFKKFLDLGCGLGRHSIYFAQKEFEVSSVDLSDYGINHLKQWSEKERLNIDMQVCDMLNLPFEDNTFDCIMAYNVIYHTDTEGFIKVVNEIKRVLKSGGELFITLISKNTWSFQHVDQYKRVDENTILRDEHETELNVPHFYVNIDDVKKYFKDFEFVQVPVEETEYNMEDTVYYSRHFNVIVRKK</sequence>
<reference evidence="1" key="1">
    <citation type="journal article" date="2025" name="Int. J. Syst. Evol. Microbiol.">
        <title>Inconstantimicrobium mannanitabidum sp. nov., a novel member of the family Clostridiaceae isolated from anoxic soil under the treatment of reductive soil disinfestation.</title>
        <authorList>
            <person name="Ueki A."/>
            <person name="Tonouchi A."/>
            <person name="Honma S."/>
            <person name="Kaku N."/>
            <person name="Ueki K."/>
        </authorList>
    </citation>
    <scope>NUCLEOTIDE SEQUENCE</scope>
    <source>
        <strain evidence="1">TW13</strain>
    </source>
</reference>
<proteinExistence type="predicted"/>
<comment type="caution">
    <text evidence="1">The sequence shown here is derived from an EMBL/GenBank/DDBJ whole genome shotgun (WGS) entry which is preliminary data.</text>
</comment>
<dbReference type="EMBL" id="BROD01000001">
    <property type="protein sequence ID" value="GKX68006.1"/>
    <property type="molecule type" value="Genomic_DNA"/>
</dbReference>
<organism evidence="1 2">
    <name type="scientific">Inconstantimicrobium mannanitabidum</name>
    <dbReference type="NCBI Taxonomy" id="1604901"/>
    <lineage>
        <taxon>Bacteria</taxon>
        <taxon>Bacillati</taxon>
        <taxon>Bacillota</taxon>
        <taxon>Clostridia</taxon>
        <taxon>Eubacteriales</taxon>
        <taxon>Clostridiaceae</taxon>
        <taxon>Inconstantimicrobium</taxon>
    </lineage>
</organism>
<gene>
    <name evidence="1" type="ORF">rsdtw13_32640</name>
</gene>
<keyword evidence="2" id="KW-1185">Reference proteome</keyword>
<name>A0ACB5RFY3_9CLOT</name>
<dbReference type="Proteomes" id="UP001058074">
    <property type="component" value="Unassembled WGS sequence"/>
</dbReference>